<keyword evidence="6" id="KW-1185">Reference proteome</keyword>
<keyword evidence="2" id="KW-0143">Chaperone</keyword>
<name>A0A9W2YS00_BIOGL</name>
<dbReference type="FunFam" id="2.30.42.10:FF:000107">
    <property type="entry name" value="26S proteasome non-ATPase regulatory subunit 9"/>
    <property type="match status" value="1"/>
</dbReference>
<dbReference type="GO" id="GO:0070682">
    <property type="term" value="P:proteasome regulatory particle assembly"/>
    <property type="evidence" value="ECO:0007669"/>
    <property type="project" value="InterPro"/>
</dbReference>
<dbReference type="PANTHER" id="PTHR12651">
    <property type="entry name" value="26S PROTEASOME NON-ATPASE REGULATORY SUBUNIT 9"/>
    <property type="match status" value="1"/>
</dbReference>
<evidence type="ECO:0000259" key="5">
    <source>
        <dbReference type="Pfam" id="PF18265"/>
    </source>
</evidence>
<dbReference type="RefSeq" id="XP_055865400.1">
    <property type="nucleotide sequence ID" value="XM_056009425.1"/>
</dbReference>
<dbReference type="Gene3D" id="6.10.140.1710">
    <property type="match status" value="1"/>
</dbReference>
<dbReference type="Proteomes" id="UP001165740">
    <property type="component" value="Chromosome 14"/>
</dbReference>
<evidence type="ECO:0000256" key="1">
    <source>
        <dbReference type="ARBA" id="ARBA00005256"/>
    </source>
</evidence>
<dbReference type="SUPFAM" id="SSF50156">
    <property type="entry name" value="PDZ domain-like"/>
    <property type="match status" value="1"/>
</dbReference>
<keyword evidence="3" id="KW-0175">Coiled coil</keyword>
<dbReference type="InterPro" id="IPR036034">
    <property type="entry name" value="PDZ_sf"/>
</dbReference>
<dbReference type="OMA" id="ARHTIIC"/>
<evidence type="ECO:0000259" key="4">
    <source>
        <dbReference type="Pfam" id="PF17820"/>
    </source>
</evidence>
<dbReference type="InterPro" id="IPR035269">
    <property type="entry name" value="PSMD9"/>
</dbReference>
<feature type="domain" description="Nas2 N-terminal" evidence="5">
    <location>
        <begin position="8"/>
        <end position="86"/>
    </location>
</feature>
<dbReference type="GO" id="GO:0005737">
    <property type="term" value="C:cytoplasm"/>
    <property type="evidence" value="ECO:0007669"/>
    <property type="project" value="TreeGrafter"/>
</dbReference>
<dbReference type="InterPro" id="IPR040815">
    <property type="entry name" value="Nas2_N"/>
</dbReference>
<evidence type="ECO:0000256" key="2">
    <source>
        <dbReference type="ARBA" id="ARBA00023186"/>
    </source>
</evidence>
<dbReference type="AlphaFoldDB" id="A0A9W2YS00"/>
<dbReference type="Gene3D" id="2.30.42.10">
    <property type="match status" value="1"/>
</dbReference>
<dbReference type="GeneID" id="106059134"/>
<dbReference type="Pfam" id="PF17820">
    <property type="entry name" value="PDZ_6"/>
    <property type="match status" value="1"/>
</dbReference>
<accession>A0A9W2YS00</accession>
<dbReference type="GO" id="GO:0005634">
    <property type="term" value="C:nucleus"/>
    <property type="evidence" value="ECO:0007669"/>
    <property type="project" value="TreeGrafter"/>
</dbReference>
<dbReference type="Pfam" id="PF18265">
    <property type="entry name" value="Nas2_N"/>
    <property type="match status" value="1"/>
</dbReference>
<comment type="similarity">
    <text evidence="1">Belongs to the proteasome subunit p27 family.</text>
</comment>
<evidence type="ECO:0000313" key="7">
    <source>
        <dbReference type="RefSeq" id="XP_055865400.1"/>
    </source>
</evidence>
<proteinExistence type="inferred from homology"/>
<feature type="coiled-coil region" evidence="3">
    <location>
        <begin position="74"/>
        <end position="104"/>
    </location>
</feature>
<feature type="domain" description="PDZ" evidence="4">
    <location>
        <begin position="118"/>
        <end position="172"/>
    </location>
</feature>
<reference evidence="7" key="1">
    <citation type="submission" date="2025-08" db="UniProtKB">
        <authorList>
            <consortium name="RefSeq"/>
        </authorList>
    </citation>
    <scope>IDENTIFICATION</scope>
</reference>
<evidence type="ECO:0000256" key="3">
    <source>
        <dbReference type="SAM" id="Coils"/>
    </source>
</evidence>
<organism evidence="6 7">
    <name type="scientific">Biomphalaria glabrata</name>
    <name type="common">Bloodfluke planorb</name>
    <name type="synonym">Freshwater snail</name>
    <dbReference type="NCBI Taxonomy" id="6526"/>
    <lineage>
        <taxon>Eukaryota</taxon>
        <taxon>Metazoa</taxon>
        <taxon>Spiralia</taxon>
        <taxon>Lophotrochozoa</taxon>
        <taxon>Mollusca</taxon>
        <taxon>Gastropoda</taxon>
        <taxon>Heterobranchia</taxon>
        <taxon>Euthyneura</taxon>
        <taxon>Panpulmonata</taxon>
        <taxon>Hygrophila</taxon>
        <taxon>Lymnaeoidea</taxon>
        <taxon>Planorbidae</taxon>
        <taxon>Biomphalaria</taxon>
    </lineage>
</organism>
<gene>
    <name evidence="7" type="primary">LOC106059134</name>
</gene>
<evidence type="ECO:0000313" key="6">
    <source>
        <dbReference type="Proteomes" id="UP001165740"/>
    </source>
</evidence>
<dbReference type="InterPro" id="IPR041489">
    <property type="entry name" value="PDZ_6"/>
</dbReference>
<protein>
    <submittedName>
        <fullName evidence="7">26S proteasome non-ATPase regulatory subunit 9-like</fullName>
    </submittedName>
</protein>
<dbReference type="OrthoDB" id="72325at2759"/>
<sequence>MAATRRYEELSRKKNEIESNIKEFMDLLQSQKGVGLNEPLVDSEGYPRSDIDVYSCRHARHQISCLQNDHLIVMKEIEEELVRIHQAARELKSMESDMDSANIMRDGMEVDRIPFALVDRVDSGSPAAEGGLIVGDQLIEFGSVTSDNFVNLQTIATVLQHSKNKPLRAVVLRGDRAVHLNVTPSAWSGPGLLGCNIKPFK</sequence>
<dbReference type="PANTHER" id="PTHR12651:SF1">
    <property type="entry name" value="26S PROTEASOME NON-ATPASE REGULATORY SUBUNIT 9"/>
    <property type="match status" value="1"/>
</dbReference>